<evidence type="ECO:0000256" key="1">
    <source>
        <dbReference type="ARBA" id="ARBA00010378"/>
    </source>
</evidence>
<keyword evidence="3" id="KW-0067">ATP-binding</keyword>
<dbReference type="PRINTS" id="PR00819">
    <property type="entry name" value="CBXCFQXSUPER"/>
</dbReference>
<dbReference type="SMART" id="SM00382">
    <property type="entry name" value="AAA"/>
    <property type="match status" value="1"/>
</dbReference>
<dbReference type="Gene3D" id="1.10.8.60">
    <property type="match status" value="1"/>
</dbReference>
<organism evidence="5 6">
    <name type="scientific">Candidatus Bacteroides pullicola</name>
    <dbReference type="NCBI Taxonomy" id="2838475"/>
    <lineage>
        <taxon>Bacteria</taxon>
        <taxon>Pseudomonadati</taxon>
        <taxon>Bacteroidota</taxon>
        <taxon>Bacteroidia</taxon>
        <taxon>Bacteroidales</taxon>
        <taxon>Bacteroidaceae</taxon>
        <taxon>Bacteroides</taxon>
    </lineage>
</organism>
<dbReference type="InterPro" id="IPR003593">
    <property type="entry name" value="AAA+_ATPase"/>
</dbReference>
<dbReference type="PANTHER" id="PTHR43392">
    <property type="entry name" value="AAA-TYPE ATPASE FAMILY PROTEIN / ANKYRIN REPEAT FAMILY PROTEIN"/>
    <property type="match status" value="1"/>
</dbReference>
<reference evidence="5" key="1">
    <citation type="journal article" date="2021" name="PeerJ">
        <title>Extensive microbial diversity within the chicken gut microbiome revealed by metagenomics and culture.</title>
        <authorList>
            <person name="Gilroy R."/>
            <person name="Ravi A."/>
            <person name="Getino M."/>
            <person name="Pursley I."/>
            <person name="Horton D.L."/>
            <person name="Alikhan N.F."/>
            <person name="Baker D."/>
            <person name="Gharbi K."/>
            <person name="Hall N."/>
            <person name="Watson M."/>
            <person name="Adriaenssens E.M."/>
            <person name="Foster-Nyarko E."/>
            <person name="Jarju S."/>
            <person name="Secka A."/>
            <person name="Antonio M."/>
            <person name="Oren A."/>
            <person name="Chaudhuri R.R."/>
            <person name="La Ragione R."/>
            <person name="Hildebrand F."/>
            <person name="Pallen M.J."/>
        </authorList>
    </citation>
    <scope>NUCLEOTIDE SEQUENCE</scope>
    <source>
        <strain evidence="5">Gambia2-208</strain>
    </source>
</reference>
<dbReference type="InterPro" id="IPR050773">
    <property type="entry name" value="CbxX/CfxQ_RuBisCO_ESX"/>
</dbReference>
<dbReference type="InterPro" id="IPR003959">
    <property type="entry name" value="ATPase_AAA_core"/>
</dbReference>
<comment type="similarity">
    <text evidence="1">Belongs to the CbxX/CfxQ family.</text>
</comment>
<dbReference type="Pfam" id="PF00004">
    <property type="entry name" value="AAA"/>
    <property type="match status" value="1"/>
</dbReference>
<dbReference type="Gene3D" id="3.40.50.300">
    <property type="entry name" value="P-loop containing nucleotide triphosphate hydrolases"/>
    <property type="match status" value="1"/>
</dbReference>
<evidence type="ECO:0000256" key="2">
    <source>
        <dbReference type="ARBA" id="ARBA00022741"/>
    </source>
</evidence>
<proteinExistence type="inferred from homology"/>
<gene>
    <name evidence="5" type="ORF">H9824_10445</name>
</gene>
<feature type="domain" description="AAA+ ATPase" evidence="4">
    <location>
        <begin position="642"/>
        <end position="782"/>
    </location>
</feature>
<dbReference type="InterPro" id="IPR027417">
    <property type="entry name" value="P-loop_NTPase"/>
</dbReference>
<dbReference type="AlphaFoldDB" id="A0A9D2CKK8"/>
<dbReference type="CDD" id="cd00009">
    <property type="entry name" value="AAA"/>
    <property type="match status" value="1"/>
</dbReference>
<dbReference type="PANTHER" id="PTHR43392:SF2">
    <property type="entry name" value="AAA-TYPE ATPASE FAMILY PROTEIN _ ANKYRIN REPEAT FAMILY PROTEIN"/>
    <property type="match status" value="1"/>
</dbReference>
<evidence type="ECO:0000259" key="4">
    <source>
        <dbReference type="SMART" id="SM00382"/>
    </source>
</evidence>
<dbReference type="EMBL" id="DXCV01000067">
    <property type="protein sequence ID" value="HIY89107.1"/>
    <property type="molecule type" value="Genomic_DNA"/>
</dbReference>
<protein>
    <submittedName>
        <fullName evidence="5">AAA family ATPase</fullName>
    </submittedName>
</protein>
<accession>A0A9D2CKK8</accession>
<evidence type="ECO:0000256" key="3">
    <source>
        <dbReference type="ARBA" id="ARBA00022840"/>
    </source>
</evidence>
<dbReference type="Proteomes" id="UP000886851">
    <property type="component" value="Unassembled WGS sequence"/>
</dbReference>
<dbReference type="GO" id="GO:0005524">
    <property type="term" value="F:ATP binding"/>
    <property type="evidence" value="ECO:0007669"/>
    <property type="project" value="UniProtKB-KW"/>
</dbReference>
<dbReference type="FunFam" id="3.40.50.300:FF:000216">
    <property type="entry name" value="Type VII secretion ATPase EccA"/>
    <property type="match status" value="1"/>
</dbReference>
<evidence type="ECO:0000313" key="6">
    <source>
        <dbReference type="Proteomes" id="UP000886851"/>
    </source>
</evidence>
<evidence type="ECO:0000313" key="5">
    <source>
        <dbReference type="EMBL" id="HIY89107.1"/>
    </source>
</evidence>
<dbReference type="InterPro" id="IPR000641">
    <property type="entry name" value="CbxX/CfxQ"/>
</dbReference>
<reference evidence="5" key="2">
    <citation type="submission" date="2021-04" db="EMBL/GenBank/DDBJ databases">
        <authorList>
            <person name="Gilroy R."/>
        </authorList>
    </citation>
    <scope>NUCLEOTIDE SEQUENCE</scope>
    <source>
        <strain evidence="5">Gambia2-208</strain>
    </source>
</reference>
<sequence>MMKNNNSIQKPKSQDFETLLESFLAAQADEKDAGTFSYKGYTYVVPGHERSEKECSFSGLCFSWGARSFTPEKGEPARFFIDGRGGVNERFSLYMEVTDCGDGDEACPTAFYVYREGEPRPLAYHVGGQITGFYSQNDFTTLESPLTPGYYFLLADGLVDDNEPPVFETLDDYLCLPFVVMESGEKLAHPVALSASASRSENTLEDGPWTSGMLRLKLRLSAPMQAGHELSAICYTEDWRQMAHDERLQAANKRREPTLQLHFRSDLIWMPGRYTVILSHNSEPFASATFDYRGEADMPCVCRTLEAEDAETLLAKSLATHLAWKHTRDFSGMTRLRLQLAALLPKSDYNSFCREQQLAELCENIYAAVSADVLFHARRLAYCLPGMLNYCTTETRQVDCKAWVAEDNPDVLMDERTSHAMTLYNIGVLCSAEGRACLTALEEAVEDSFTFWALTLCGTDAELQRLFACSPVLDRHVRPEYRFRVEAPLVSDTLHALQRTIGETAFRLDAAAENELACQVMQCHDAVSLWSKDERLSYVMRGLVGRVKQRIREQYDATRKPTRKELVTIKAEDIALADWIQTLTKASGASDSIDEQAFAESMKELEAMVGLRALKETLSTTFCRVRFEEHRRRMGLPVAEETASHIIFTGNPGTGKTTVARLLGRIYRALGLLSKGEVISTERRELVGEYIGQTEEKMNAILRRARGNVLFIDEAYSLCTDSDDRRDYGRHVVESLLPVLTEPHPDMVVILAGYDDEMERLLQSNPGLRSRFPYKFHFDDYTADELMQIAGHTLERGGYRLTPEALELLREAVEDAVKHKDRFFANARWVNRFVTVGILPAMARRVMAADATGKEVELYSTVERADVAEAIRLQASPSAAPSRPRIGFKA</sequence>
<dbReference type="GO" id="GO:0016887">
    <property type="term" value="F:ATP hydrolysis activity"/>
    <property type="evidence" value="ECO:0007669"/>
    <property type="project" value="InterPro"/>
</dbReference>
<dbReference type="SUPFAM" id="SSF52540">
    <property type="entry name" value="P-loop containing nucleoside triphosphate hydrolases"/>
    <property type="match status" value="1"/>
</dbReference>
<comment type="caution">
    <text evidence="5">The sequence shown here is derived from an EMBL/GenBank/DDBJ whole genome shotgun (WGS) entry which is preliminary data.</text>
</comment>
<keyword evidence="2" id="KW-0547">Nucleotide-binding</keyword>
<name>A0A9D2CKK8_9BACE</name>